<evidence type="ECO:0000313" key="7">
    <source>
        <dbReference type="Proteomes" id="UP001597283"/>
    </source>
</evidence>
<comment type="catalytic activity">
    <reaction evidence="1">
        <text>a beta-lactam + H2O = a substituted beta-amino acid</text>
        <dbReference type="Rhea" id="RHEA:20401"/>
        <dbReference type="ChEBI" id="CHEBI:15377"/>
        <dbReference type="ChEBI" id="CHEBI:35627"/>
        <dbReference type="ChEBI" id="CHEBI:140347"/>
        <dbReference type="EC" id="3.5.2.6"/>
    </reaction>
</comment>
<dbReference type="InterPro" id="IPR012338">
    <property type="entry name" value="Beta-lactam/transpept-like"/>
</dbReference>
<keyword evidence="6" id="KW-0378">Hydrolase</keyword>
<feature type="chain" id="PRO_5047383793" description="beta-lactamase" evidence="4">
    <location>
        <begin position="27"/>
        <end position="295"/>
    </location>
</feature>
<dbReference type="PANTHER" id="PTHR35333">
    <property type="entry name" value="BETA-LACTAMASE"/>
    <property type="match status" value="1"/>
</dbReference>
<dbReference type="Proteomes" id="UP001597283">
    <property type="component" value="Unassembled WGS sequence"/>
</dbReference>
<dbReference type="EMBL" id="JBHUFC010000002">
    <property type="protein sequence ID" value="MFD1786701.1"/>
    <property type="molecule type" value="Genomic_DNA"/>
</dbReference>
<feature type="domain" description="Beta-lactamase class A catalytic" evidence="5">
    <location>
        <begin position="52"/>
        <end position="266"/>
    </location>
</feature>
<evidence type="ECO:0000313" key="6">
    <source>
        <dbReference type="EMBL" id="MFD1786701.1"/>
    </source>
</evidence>
<evidence type="ECO:0000256" key="1">
    <source>
        <dbReference type="ARBA" id="ARBA00001526"/>
    </source>
</evidence>
<dbReference type="Gene3D" id="3.40.710.10">
    <property type="entry name" value="DD-peptidase/beta-lactamase superfamily"/>
    <property type="match status" value="1"/>
</dbReference>
<dbReference type="Pfam" id="PF13354">
    <property type="entry name" value="Beta-lactamase2"/>
    <property type="match status" value="1"/>
</dbReference>
<sequence>MERRTFLTAIGGGAAMAMIAPKLAFAAPGDFGGARFAAAVMAAEGRSGGRLGVGVLDLATGRRFAHRGGERFAMCSTFKFPLSGAALAAVDAGKLRLDRPVAVPRGPLPGNSPVTEEHKGESMTVAELCAATMTRSDNAAANLLLSLIGGVGGFNAFVARLGDRTTRLDRHEPELNTAIHGDARDTTTPDAMLDTMRAMLFGPALSEASRAKLSGWLIANTTGATRLRAGLPRGWRVGDKTGSGENGTYNDVAVIWPGASRRPILVTCYLTGATVPQAAAHAVHADVARAIAAIA</sequence>
<comment type="caution">
    <text evidence="6">The sequence shown here is derived from an EMBL/GenBank/DDBJ whole genome shotgun (WGS) entry which is preliminary data.</text>
</comment>
<organism evidence="6 7">
    <name type="scientific">Sphingomonas floccifaciens</name>
    <dbReference type="NCBI Taxonomy" id="1844115"/>
    <lineage>
        <taxon>Bacteria</taxon>
        <taxon>Pseudomonadati</taxon>
        <taxon>Pseudomonadota</taxon>
        <taxon>Alphaproteobacteria</taxon>
        <taxon>Sphingomonadales</taxon>
        <taxon>Sphingomonadaceae</taxon>
        <taxon>Sphingomonas</taxon>
    </lineage>
</organism>
<dbReference type="RefSeq" id="WP_380938925.1">
    <property type="nucleotide sequence ID" value="NZ_JBHUFC010000002.1"/>
</dbReference>
<evidence type="ECO:0000259" key="5">
    <source>
        <dbReference type="Pfam" id="PF13354"/>
    </source>
</evidence>
<proteinExistence type="inferred from homology"/>
<dbReference type="PRINTS" id="PR00118">
    <property type="entry name" value="BLACTAMASEA"/>
</dbReference>
<accession>A0ABW4N9L9</accession>
<name>A0ABW4N9L9_9SPHN</name>
<dbReference type="PANTHER" id="PTHR35333:SF3">
    <property type="entry name" value="BETA-LACTAMASE-TYPE TRANSPEPTIDASE FOLD CONTAINING PROTEIN"/>
    <property type="match status" value="1"/>
</dbReference>
<evidence type="ECO:0000256" key="3">
    <source>
        <dbReference type="ARBA" id="ARBA00012865"/>
    </source>
</evidence>
<evidence type="ECO:0000256" key="4">
    <source>
        <dbReference type="SAM" id="SignalP"/>
    </source>
</evidence>
<dbReference type="NCBIfam" id="NF033103">
    <property type="entry name" value="bla_class_A"/>
    <property type="match status" value="1"/>
</dbReference>
<dbReference type="GO" id="GO:0008800">
    <property type="term" value="F:beta-lactamase activity"/>
    <property type="evidence" value="ECO:0007669"/>
    <property type="project" value="UniProtKB-EC"/>
</dbReference>
<dbReference type="InterPro" id="IPR000871">
    <property type="entry name" value="Beta-lactam_class-A"/>
</dbReference>
<protein>
    <recommendedName>
        <fullName evidence="3">beta-lactamase</fullName>
        <ecNumber evidence="3">3.5.2.6</ecNumber>
    </recommendedName>
</protein>
<dbReference type="InterPro" id="IPR045155">
    <property type="entry name" value="Beta-lactam_cat"/>
</dbReference>
<comment type="similarity">
    <text evidence="2">Belongs to the class-A beta-lactamase family.</text>
</comment>
<reference evidence="7" key="1">
    <citation type="journal article" date="2019" name="Int. J. Syst. Evol. Microbiol.">
        <title>The Global Catalogue of Microorganisms (GCM) 10K type strain sequencing project: providing services to taxonomists for standard genome sequencing and annotation.</title>
        <authorList>
            <consortium name="The Broad Institute Genomics Platform"/>
            <consortium name="The Broad Institute Genome Sequencing Center for Infectious Disease"/>
            <person name="Wu L."/>
            <person name="Ma J."/>
        </authorList>
    </citation>
    <scope>NUCLEOTIDE SEQUENCE [LARGE SCALE GENOMIC DNA]</scope>
    <source>
        <strain evidence="7">Q85</strain>
    </source>
</reference>
<keyword evidence="4" id="KW-0732">Signal</keyword>
<dbReference type="SUPFAM" id="SSF56601">
    <property type="entry name" value="beta-lactamase/transpeptidase-like"/>
    <property type="match status" value="1"/>
</dbReference>
<gene>
    <name evidence="6" type="primary">bla</name>
    <name evidence="6" type="ORF">ACFSC3_03850</name>
</gene>
<evidence type="ECO:0000256" key="2">
    <source>
        <dbReference type="ARBA" id="ARBA00009009"/>
    </source>
</evidence>
<dbReference type="EC" id="3.5.2.6" evidence="3"/>
<feature type="signal peptide" evidence="4">
    <location>
        <begin position="1"/>
        <end position="26"/>
    </location>
</feature>
<keyword evidence="7" id="KW-1185">Reference proteome</keyword>